<evidence type="ECO:0000313" key="12">
    <source>
        <dbReference type="EMBL" id="MCU9840291.1"/>
    </source>
</evidence>
<name>A0ABT2WWK9_9RHOB</name>
<dbReference type="InterPro" id="IPR051034">
    <property type="entry name" value="Mito_Enoyl-ACP_Reductase"/>
</dbReference>
<evidence type="ECO:0000256" key="8">
    <source>
        <dbReference type="ARBA" id="ARBA00023160"/>
    </source>
</evidence>
<evidence type="ECO:0000256" key="9">
    <source>
        <dbReference type="ARBA" id="ARBA00038963"/>
    </source>
</evidence>
<sequence>MKRAIFRRHGDPAEVIEIIEEDDPTPGPGEVRVRNRVMTINPADLLSIEGRYGAEPITLPATPGVGAYGVVDAVGEGVTRLAVGDAVLPVGGGFWADTLILRERMAPKAPTGADPEQAALMRANPGTAHLMLTDIVDLQPGDWVVQNAANSNVGRMVIRFARERGLHTVNIVRRADVADALTDDGADAVIVDQGQNIAAAIAEAAGAAPKLALDAVGGGATRALGAALADRGTVVAYGLLSGQPNQMDARDVVFRDVRLQGFWLFDWYRTATVEKMRDLHGFLEAKLAEGMLQTDIEARYPLDQIKEAVAHAARSGRNGKILLKGDHNA</sequence>
<keyword evidence="6" id="KW-0560">Oxidoreductase</keyword>
<dbReference type="CDD" id="cd05282">
    <property type="entry name" value="ETR_like"/>
    <property type="match status" value="1"/>
</dbReference>
<dbReference type="InterPro" id="IPR036291">
    <property type="entry name" value="NAD(P)-bd_dom_sf"/>
</dbReference>
<dbReference type="InterPro" id="IPR013149">
    <property type="entry name" value="ADH-like_C"/>
</dbReference>
<keyword evidence="13" id="KW-1185">Reference proteome</keyword>
<evidence type="ECO:0000256" key="3">
    <source>
        <dbReference type="ARBA" id="ARBA00022832"/>
    </source>
</evidence>
<dbReference type="Proteomes" id="UP001321014">
    <property type="component" value="Unassembled WGS sequence"/>
</dbReference>
<dbReference type="Gene3D" id="3.90.180.10">
    <property type="entry name" value="Medium-chain alcohol dehydrogenases, catalytic domain"/>
    <property type="match status" value="1"/>
</dbReference>
<dbReference type="SMART" id="SM00829">
    <property type="entry name" value="PKS_ER"/>
    <property type="match status" value="1"/>
</dbReference>
<dbReference type="Pfam" id="PF08240">
    <property type="entry name" value="ADH_N"/>
    <property type="match status" value="1"/>
</dbReference>
<evidence type="ECO:0000256" key="10">
    <source>
        <dbReference type="ARBA" id="ARBA00048843"/>
    </source>
</evidence>
<evidence type="ECO:0000256" key="2">
    <source>
        <dbReference type="ARBA" id="ARBA00022516"/>
    </source>
</evidence>
<keyword evidence="3" id="KW-0276">Fatty acid metabolism</keyword>
<evidence type="ECO:0000256" key="1">
    <source>
        <dbReference type="ARBA" id="ARBA00010371"/>
    </source>
</evidence>
<dbReference type="InterPro" id="IPR011032">
    <property type="entry name" value="GroES-like_sf"/>
</dbReference>
<gene>
    <name evidence="12" type="ORF">OEZ49_21270</name>
</gene>
<evidence type="ECO:0000313" key="13">
    <source>
        <dbReference type="Proteomes" id="UP001321014"/>
    </source>
</evidence>
<dbReference type="EC" id="1.3.1.104" evidence="9"/>
<dbReference type="RefSeq" id="WP_263390166.1">
    <property type="nucleotide sequence ID" value="NZ_JAOVQN010000033.1"/>
</dbReference>
<keyword evidence="7" id="KW-0443">Lipid metabolism</keyword>
<keyword evidence="5" id="KW-0809">Transit peptide</keyword>
<evidence type="ECO:0000256" key="6">
    <source>
        <dbReference type="ARBA" id="ARBA00023002"/>
    </source>
</evidence>
<dbReference type="PANTHER" id="PTHR43981:SF2">
    <property type="entry name" value="ENOYL-[ACYL-CARRIER-PROTEIN] REDUCTASE, MITOCHONDRIAL"/>
    <property type="match status" value="1"/>
</dbReference>
<proteinExistence type="inferred from homology"/>
<accession>A0ABT2WWK9</accession>
<evidence type="ECO:0000259" key="11">
    <source>
        <dbReference type="SMART" id="SM00829"/>
    </source>
</evidence>
<keyword evidence="2" id="KW-0444">Lipid biosynthesis</keyword>
<evidence type="ECO:0000256" key="7">
    <source>
        <dbReference type="ARBA" id="ARBA00023098"/>
    </source>
</evidence>
<dbReference type="SUPFAM" id="SSF51735">
    <property type="entry name" value="NAD(P)-binding Rossmann-fold domains"/>
    <property type="match status" value="1"/>
</dbReference>
<comment type="catalytic activity">
    <reaction evidence="10">
        <text>a 2,3-saturated acyl-[ACP] + NADP(+) = a (2E)-enoyl-[ACP] + NADPH + H(+)</text>
        <dbReference type="Rhea" id="RHEA:22564"/>
        <dbReference type="Rhea" id="RHEA-COMP:9925"/>
        <dbReference type="Rhea" id="RHEA-COMP:9926"/>
        <dbReference type="ChEBI" id="CHEBI:15378"/>
        <dbReference type="ChEBI" id="CHEBI:57783"/>
        <dbReference type="ChEBI" id="CHEBI:58349"/>
        <dbReference type="ChEBI" id="CHEBI:78784"/>
        <dbReference type="ChEBI" id="CHEBI:78785"/>
        <dbReference type="EC" id="1.3.1.104"/>
    </reaction>
</comment>
<evidence type="ECO:0000256" key="5">
    <source>
        <dbReference type="ARBA" id="ARBA00022946"/>
    </source>
</evidence>
<keyword evidence="8" id="KW-0275">Fatty acid biosynthesis</keyword>
<dbReference type="InterPro" id="IPR020843">
    <property type="entry name" value="ER"/>
</dbReference>
<protein>
    <recommendedName>
        <fullName evidence="9">enoyl-[acyl-carrier-protein] reductase</fullName>
        <ecNumber evidence="9">1.3.1.104</ecNumber>
    </recommendedName>
</protein>
<comment type="similarity">
    <text evidence="1">Belongs to the zinc-containing alcohol dehydrogenase family. Quinone oxidoreductase subfamily.</text>
</comment>
<evidence type="ECO:0000256" key="4">
    <source>
        <dbReference type="ARBA" id="ARBA00022857"/>
    </source>
</evidence>
<dbReference type="Pfam" id="PF00107">
    <property type="entry name" value="ADH_zinc_N"/>
    <property type="match status" value="1"/>
</dbReference>
<organism evidence="12 13">
    <name type="scientific">Ruegeria marisflavi</name>
    <dbReference type="NCBI Taxonomy" id="2984152"/>
    <lineage>
        <taxon>Bacteria</taxon>
        <taxon>Pseudomonadati</taxon>
        <taxon>Pseudomonadota</taxon>
        <taxon>Alphaproteobacteria</taxon>
        <taxon>Rhodobacterales</taxon>
        <taxon>Roseobacteraceae</taxon>
        <taxon>Ruegeria</taxon>
    </lineage>
</organism>
<keyword evidence="4" id="KW-0521">NADP</keyword>
<dbReference type="PANTHER" id="PTHR43981">
    <property type="entry name" value="ENOYL-[ACYL-CARRIER-PROTEIN] REDUCTASE, MITOCHONDRIAL"/>
    <property type="match status" value="1"/>
</dbReference>
<feature type="domain" description="Enoyl reductase (ER)" evidence="11">
    <location>
        <begin position="11"/>
        <end position="323"/>
    </location>
</feature>
<dbReference type="Gene3D" id="3.40.50.720">
    <property type="entry name" value="NAD(P)-binding Rossmann-like Domain"/>
    <property type="match status" value="1"/>
</dbReference>
<reference evidence="12 13" key="1">
    <citation type="submission" date="2022-10" db="EMBL/GenBank/DDBJ databases">
        <title>Ruegeria sp. nov., isolated from ocean surface water.</title>
        <authorList>
            <person name="He W."/>
            <person name="Wang L."/>
            <person name="Zhang D.-F."/>
        </authorList>
    </citation>
    <scope>NUCLEOTIDE SEQUENCE [LARGE SCALE GENOMIC DNA]</scope>
    <source>
        <strain evidence="12 13">WL0004</strain>
    </source>
</reference>
<dbReference type="EMBL" id="JAOVQN010000033">
    <property type="protein sequence ID" value="MCU9840291.1"/>
    <property type="molecule type" value="Genomic_DNA"/>
</dbReference>
<dbReference type="InterPro" id="IPR013154">
    <property type="entry name" value="ADH-like_N"/>
</dbReference>
<comment type="caution">
    <text evidence="12">The sequence shown here is derived from an EMBL/GenBank/DDBJ whole genome shotgun (WGS) entry which is preliminary data.</text>
</comment>
<dbReference type="SUPFAM" id="SSF50129">
    <property type="entry name" value="GroES-like"/>
    <property type="match status" value="1"/>
</dbReference>